<dbReference type="InterPro" id="IPR029068">
    <property type="entry name" value="Glyas_Bleomycin-R_OHBP_Dase"/>
</dbReference>
<proteinExistence type="predicted"/>
<evidence type="ECO:0000313" key="4">
    <source>
        <dbReference type="EMBL" id="MDM7892240.1"/>
    </source>
</evidence>
<protein>
    <submittedName>
        <fullName evidence="4">VOC family protein</fullName>
    </submittedName>
</protein>
<evidence type="ECO:0000256" key="2">
    <source>
        <dbReference type="SAM" id="MobiDB-lite"/>
    </source>
</evidence>
<dbReference type="PROSITE" id="PS51819">
    <property type="entry name" value="VOC"/>
    <property type="match status" value="1"/>
</dbReference>
<gene>
    <name evidence="4" type="ORF">QUG93_11125</name>
</gene>
<comment type="caution">
    <text evidence="4">The sequence shown here is derived from an EMBL/GenBank/DDBJ whole genome shotgun (WGS) entry which is preliminary data.</text>
</comment>
<dbReference type="Gene3D" id="3.10.180.10">
    <property type="entry name" value="2,3-Dihydroxybiphenyl 1,2-Dioxygenase, domain 1"/>
    <property type="match status" value="1"/>
</dbReference>
<sequence>MTDSRTLPGLRWVDHTAFTVPDLEAAIAFFTGVLGAEELYRSTRGPDASFMPLHFGVPADARLELAMLRLPPNLNIELFQWWSDDRSAVFPRASDAGGHHLCFVVEDVDAVVEAIAEHPSVEVLGHRKEVGGDSPAVAGNRWVYARTDWGLILEFVDRSRVQDPPRLVGPADWTTPTTTTRKDLP</sequence>
<dbReference type="Pfam" id="PF13669">
    <property type="entry name" value="Glyoxalase_4"/>
    <property type="match status" value="1"/>
</dbReference>
<dbReference type="InterPro" id="IPR037523">
    <property type="entry name" value="VOC_core"/>
</dbReference>
<keyword evidence="1" id="KW-0479">Metal-binding</keyword>
<dbReference type="Proteomes" id="UP001236404">
    <property type="component" value="Unassembled WGS sequence"/>
</dbReference>
<dbReference type="EMBL" id="JAUCMN010000007">
    <property type="protein sequence ID" value="MDM7892240.1"/>
    <property type="molecule type" value="Genomic_DNA"/>
</dbReference>
<name>A0ABT7TRL0_9MICO</name>
<evidence type="ECO:0000256" key="1">
    <source>
        <dbReference type="ARBA" id="ARBA00022723"/>
    </source>
</evidence>
<keyword evidence="5" id="KW-1185">Reference proteome</keyword>
<organism evidence="4 5">
    <name type="scientific">Curtobacterium caseinilyticum</name>
    <dbReference type="NCBI Taxonomy" id="3055137"/>
    <lineage>
        <taxon>Bacteria</taxon>
        <taxon>Bacillati</taxon>
        <taxon>Actinomycetota</taxon>
        <taxon>Actinomycetes</taxon>
        <taxon>Micrococcales</taxon>
        <taxon>Microbacteriaceae</taxon>
        <taxon>Curtobacterium</taxon>
    </lineage>
</organism>
<dbReference type="InterPro" id="IPR051785">
    <property type="entry name" value="MMCE/EMCE_epimerase"/>
</dbReference>
<evidence type="ECO:0000313" key="5">
    <source>
        <dbReference type="Proteomes" id="UP001236404"/>
    </source>
</evidence>
<evidence type="ECO:0000259" key="3">
    <source>
        <dbReference type="PROSITE" id="PS51819"/>
    </source>
</evidence>
<dbReference type="PANTHER" id="PTHR43048">
    <property type="entry name" value="METHYLMALONYL-COA EPIMERASE"/>
    <property type="match status" value="1"/>
</dbReference>
<feature type="domain" description="VOC" evidence="3">
    <location>
        <begin position="12"/>
        <end position="158"/>
    </location>
</feature>
<accession>A0ABT7TRL0</accession>
<reference evidence="4 5" key="1">
    <citation type="submission" date="2023-06" db="EMBL/GenBank/DDBJ databases">
        <authorList>
            <person name="Feng G."/>
            <person name="Li J."/>
            <person name="Zhu H."/>
        </authorList>
    </citation>
    <scope>NUCLEOTIDE SEQUENCE [LARGE SCALE GENOMIC DNA]</scope>
    <source>
        <strain evidence="4 5">RHCKG28</strain>
    </source>
</reference>
<feature type="region of interest" description="Disordered" evidence="2">
    <location>
        <begin position="166"/>
        <end position="185"/>
    </location>
</feature>
<dbReference type="RefSeq" id="WP_289473938.1">
    <property type="nucleotide sequence ID" value="NZ_JAUCMN010000007.1"/>
</dbReference>
<dbReference type="PANTHER" id="PTHR43048:SF6">
    <property type="entry name" value="BLR8189 PROTEIN"/>
    <property type="match status" value="1"/>
</dbReference>
<dbReference type="SUPFAM" id="SSF54593">
    <property type="entry name" value="Glyoxalase/Bleomycin resistance protein/Dihydroxybiphenyl dioxygenase"/>
    <property type="match status" value="1"/>
</dbReference>